<accession>A0A165HJE4</accession>
<organism evidence="1 2">
    <name type="scientific">Exidia glandulosa HHB12029</name>
    <dbReference type="NCBI Taxonomy" id="1314781"/>
    <lineage>
        <taxon>Eukaryota</taxon>
        <taxon>Fungi</taxon>
        <taxon>Dikarya</taxon>
        <taxon>Basidiomycota</taxon>
        <taxon>Agaricomycotina</taxon>
        <taxon>Agaricomycetes</taxon>
        <taxon>Auriculariales</taxon>
        <taxon>Exidiaceae</taxon>
        <taxon>Exidia</taxon>
    </lineage>
</organism>
<feature type="non-terminal residue" evidence="1">
    <location>
        <position position="151"/>
    </location>
</feature>
<protein>
    <recommendedName>
        <fullName evidence="3">hAT-like transposase RNase-H fold domain-containing protein</fullName>
    </recommendedName>
</protein>
<dbReference type="EMBL" id="KV426015">
    <property type="protein sequence ID" value="KZV92058.1"/>
    <property type="molecule type" value="Genomic_DNA"/>
</dbReference>
<name>A0A165HJE4_EXIGL</name>
<dbReference type="SUPFAM" id="SSF53098">
    <property type="entry name" value="Ribonuclease H-like"/>
    <property type="match status" value="1"/>
</dbReference>
<reference evidence="1 2" key="1">
    <citation type="journal article" date="2016" name="Mol. Biol. Evol.">
        <title>Comparative Genomics of Early-Diverging Mushroom-Forming Fungi Provides Insights into the Origins of Lignocellulose Decay Capabilities.</title>
        <authorList>
            <person name="Nagy L.G."/>
            <person name="Riley R."/>
            <person name="Tritt A."/>
            <person name="Adam C."/>
            <person name="Daum C."/>
            <person name="Floudas D."/>
            <person name="Sun H."/>
            <person name="Yadav J.S."/>
            <person name="Pangilinan J."/>
            <person name="Larsson K.H."/>
            <person name="Matsuura K."/>
            <person name="Barry K."/>
            <person name="Labutti K."/>
            <person name="Kuo R."/>
            <person name="Ohm R.A."/>
            <person name="Bhattacharya S.S."/>
            <person name="Shirouzu T."/>
            <person name="Yoshinaga Y."/>
            <person name="Martin F.M."/>
            <person name="Grigoriev I.V."/>
            <person name="Hibbett D.S."/>
        </authorList>
    </citation>
    <scope>NUCLEOTIDE SEQUENCE [LARGE SCALE GENOMIC DNA]</scope>
    <source>
        <strain evidence="1 2">HHB12029</strain>
    </source>
</reference>
<dbReference type="Proteomes" id="UP000077266">
    <property type="component" value="Unassembled WGS sequence"/>
</dbReference>
<dbReference type="OrthoDB" id="3359487at2759"/>
<dbReference type="STRING" id="1314781.A0A165HJE4"/>
<evidence type="ECO:0000313" key="1">
    <source>
        <dbReference type="EMBL" id="KZV92058.1"/>
    </source>
</evidence>
<keyword evidence="2" id="KW-1185">Reference proteome</keyword>
<sequence length="151" mass="17892">MLFFALEYREAIDKITSDRNSDLRLFELSDQDWEIMAQLRDVLKILKDATLFFSRATPNLAVVIPAMDHIDSVLSTQSVTTKFNPAIRASLVLAKRTLNRYYSVTDWSDVYRIAMVLHPQFKLEYFKRMKWPQAWIDTALEITRTEYERKY</sequence>
<dbReference type="AlphaFoldDB" id="A0A165HJE4"/>
<evidence type="ECO:0000313" key="2">
    <source>
        <dbReference type="Proteomes" id="UP000077266"/>
    </source>
</evidence>
<gene>
    <name evidence="1" type="ORF">EXIGLDRAFT_577584</name>
</gene>
<evidence type="ECO:0008006" key="3">
    <source>
        <dbReference type="Google" id="ProtNLM"/>
    </source>
</evidence>
<dbReference type="InterPro" id="IPR012337">
    <property type="entry name" value="RNaseH-like_sf"/>
</dbReference>
<proteinExistence type="predicted"/>
<dbReference type="InParanoid" id="A0A165HJE4"/>